<sequence length="380" mass="43441">MTRLLRSVIVRALACISILAQAACAESPAEAPSLLEKLSGERKLLFVGQDFNTIAEYENSGLFPTPPGVVSYTNIYRLNGVWETDNYGSGDVNASMTHERWSESAYMFGLALMETEAYKGAVADIAKGKFDENIIKFAEFVRDMEVPVFVRIGYEFDGPWYGYSPDTLKAAYRHIVEKVRPIAPNFLSVWHSVAFRNDNPDGTVYSADLHPKWMDWYPGDEYVDWTGITWFNPRYEPIAQQFIELTRKLGKPCMIAESAPMGFDLEDGTMGAIVPQGDIKAGDVLEHLSADEIWNRWHKRTLDFMEKNKDVVHSICYINTHWDVQPMWSPDTETGNYQGLYWGDSRIESNPRIAQLWNAEVSSDRWLQLESADWSKWLRD</sequence>
<gene>
    <name evidence="7" type="ORF">JIN87_17945</name>
</gene>
<dbReference type="PROSITE" id="PS51764">
    <property type="entry name" value="GH26"/>
    <property type="match status" value="1"/>
</dbReference>
<dbReference type="InterPro" id="IPR000805">
    <property type="entry name" value="Glyco_hydro_26"/>
</dbReference>
<evidence type="ECO:0000256" key="3">
    <source>
        <dbReference type="ARBA" id="ARBA00023295"/>
    </source>
</evidence>
<comment type="similarity">
    <text evidence="1 4">Belongs to the glycosyl hydrolase 26 family.</text>
</comment>
<accession>A0A934S3K1</accession>
<evidence type="ECO:0000256" key="5">
    <source>
        <dbReference type="SAM" id="SignalP"/>
    </source>
</evidence>
<name>A0A934S3K1_9BACT</name>
<dbReference type="Proteomes" id="UP000617628">
    <property type="component" value="Unassembled WGS sequence"/>
</dbReference>
<organism evidence="7 8">
    <name type="scientific">Pelagicoccus mobilis</name>
    <dbReference type="NCBI Taxonomy" id="415221"/>
    <lineage>
        <taxon>Bacteria</taxon>
        <taxon>Pseudomonadati</taxon>
        <taxon>Verrucomicrobiota</taxon>
        <taxon>Opitutia</taxon>
        <taxon>Puniceicoccales</taxon>
        <taxon>Pelagicoccaceae</taxon>
        <taxon>Pelagicoccus</taxon>
    </lineage>
</organism>
<dbReference type="GO" id="GO:0006080">
    <property type="term" value="P:substituted mannan metabolic process"/>
    <property type="evidence" value="ECO:0007669"/>
    <property type="project" value="InterPro"/>
</dbReference>
<evidence type="ECO:0000313" key="7">
    <source>
        <dbReference type="EMBL" id="MBK1878769.1"/>
    </source>
</evidence>
<evidence type="ECO:0000259" key="6">
    <source>
        <dbReference type="PROSITE" id="PS51764"/>
    </source>
</evidence>
<evidence type="ECO:0000313" key="8">
    <source>
        <dbReference type="Proteomes" id="UP000617628"/>
    </source>
</evidence>
<feature type="chain" id="PRO_5037596507" description="GH26 domain-containing protein" evidence="5">
    <location>
        <begin position="23"/>
        <end position="380"/>
    </location>
</feature>
<dbReference type="EMBL" id="JAENIL010000035">
    <property type="protein sequence ID" value="MBK1878769.1"/>
    <property type="molecule type" value="Genomic_DNA"/>
</dbReference>
<dbReference type="Pfam" id="PF02156">
    <property type="entry name" value="Glyco_hydro_26"/>
    <property type="match status" value="1"/>
</dbReference>
<dbReference type="InterPro" id="IPR022790">
    <property type="entry name" value="GH26_dom"/>
</dbReference>
<feature type="active site" description="Nucleophile" evidence="4">
    <location>
        <position position="257"/>
    </location>
</feature>
<proteinExistence type="inferred from homology"/>
<dbReference type="SUPFAM" id="SSF51445">
    <property type="entry name" value="(Trans)glycosidases"/>
    <property type="match status" value="1"/>
</dbReference>
<reference evidence="7" key="1">
    <citation type="submission" date="2021-01" db="EMBL/GenBank/DDBJ databases">
        <title>Modified the classification status of verrucomicrobia.</title>
        <authorList>
            <person name="Feng X."/>
        </authorList>
    </citation>
    <scope>NUCLEOTIDE SEQUENCE</scope>
    <source>
        <strain evidence="7">KCTC 13126</strain>
    </source>
</reference>
<keyword evidence="5" id="KW-0732">Signal</keyword>
<dbReference type="PANTHER" id="PTHR40079:SF4">
    <property type="entry name" value="GH26 DOMAIN-CONTAINING PROTEIN-RELATED"/>
    <property type="match status" value="1"/>
</dbReference>
<dbReference type="PANTHER" id="PTHR40079">
    <property type="entry name" value="MANNAN ENDO-1,4-BETA-MANNOSIDASE E-RELATED"/>
    <property type="match status" value="1"/>
</dbReference>
<dbReference type="AlphaFoldDB" id="A0A934S3K1"/>
<keyword evidence="2 4" id="KW-0378">Hydrolase</keyword>
<keyword evidence="8" id="KW-1185">Reference proteome</keyword>
<feature type="domain" description="GH26" evidence="6">
    <location>
        <begin position="29"/>
        <end position="314"/>
    </location>
</feature>
<keyword evidence="3 4" id="KW-0326">Glycosidase</keyword>
<evidence type="ECO:0000256" key="4">
    <source>
        <dbReference type="PROSITE-ProRule" id="PRU01100"/>
    </source>
</evidence>
<feature type="active site" description="Proton donor" evidence="4">
    <location>
        <position position="155"/>
    </location>
</feature>
<feature type="signal peptide" evidence="5">
    <location>
        <begin position="1"/>
        <end position="22"/>
    </location>
</feature>
<dbReference type="RefSeq" id="WP_200356983.1">
    <property type="nucleotide sequence ID" value="NZ_JAENIL010000035.1"/>
</dbReference>
<evidence type="ECO:0000256" key="2">
    <source>
        <dbReference type="ARBA" id="ARBA00022801"/>
    </source>
</evidence>
<dbReference type="GO" id="GO:0016985">
    <property type="term" value="F:mannan endo-1,4-beta-mannosidase activity"/>
    <property type="evidence" value="ECO:0007669"/>
    <property type="project" value="InterPro"/>
</dbReference>
<protein>
    <recommendedName>
        <fullName evidence="6">GH26 domain-containing protein</fullName>
    </recommendedName>
</protein>
<comment type="caution">
    <text evidence="7">The sequence shown here is derived from an EMBL/GenBank/DDBJ whole genome shotgun (WGS) entry which is preliminary data.</text>
</comment>
<dbReference type="InterPro" id="IPR017853">
    <property type="entry name" value="GH"/>
</dbReference>
<evidence type="ECO:0000256" key="1">
    <source>
        <dbReference type="ARBA" id="ARBA00007754"/>
    </source>
</evidence>
<dbReference type="Gene3D" id="3.20.20.80">
    <property type="entry name" value="Glycosidases"/>
    <property type="match status" value="1"/>
</dbReference>